<keyword evidence="8" id="KW-0472">Membrane</keyword>
<keyword evidence="5" id="KW-1133">Transmembrane helix</keyword>
<feature type="signal peptide" evidence="11">
    <location>
        <begin position="1"/>
        <end position="15"/>
    </location>
</feature>
<evidence type="ECO:0000256" key="7">
    <source>
        <dbReference type="ARBA" id="ARBA00023121"/>
    </source>
</evidence>
<evidence type="ECO:0000256" key="5">
    <source>
        <dbReference type="ARBA" id="ARBA00022989"/>
    </source>
</evidence>
<dbReference type="InterPro" id="IPR031468">
    <property type="entry name" value="SMP_LBD"/>
</dbReference>
<name>L7JXH8_TRAHO</name>
<evidence type="ECO:0000256" key="1">
    <source>
        <dbReference type="ARBA" id="ARBA00004586"/>
    </source>
</evidence>
<keyword evidence="11" id="KW-0732">Signal</keyword>
<evidence type="ECO:0000256" key="3">
    <source>
        <dbReference type="ARBA" id="ARBA00022692"/>
    </source>
</evidence>
<dbReference type="HOGENOM" id="CLU_013159_0_0_1"/>
<proteinExistence type="predicted"/>
<feature type="domain" description="SMP-LTD" evidence="12">
    <location>
        <begin position="59"/>
        <end position="322"/>
    </location>
</feature>
<feature type="region of interest" description="Disordered" evidence="10">
    <location>
        <begin position="456"/>
        <end position="485"/>
    </location>
</feature>
<dbReference type="OMA" id="NTRWELS"/>
<dbReference type="InParanoid" id="L7JXH8"/>
<evidence type="ECO:0000256" key="6">
    <source>
        <dbReference type="ARBA" id="ARBA00023055"/>
    </source>
</evidence>
<organism evidence="13 14">
    <name type="scientific">Trachipleistophora hominis</name>
    <name type="common">Microsporidian parasite</name>
    <dbReference type="NCBI Taxonomy" id="72359"/>
    <lineage>
        <taxon>Eukaryota</taxon>
        <taxon>Fungi</taxon>
        <taxon>Fungi incertae sedis</taxon>
        <taxon>Microsporidia</taxon>
        <taxon>Pleistophoridae</taxon>
        <taxon>Trachipleistophora</taxon>
    </lineage>
</organism>
<evidence type="ECO:0000256" key="9">
    <source>
        <dbReference type="SAM" id="Coils"/>
    </source>
</evidence>
<dbReference type="AlphaFoldDB" id="L7JXH8"/>
<keyword evidence="4" id="KW-0256">Endoplasmic reticulum</keyword>
<sequence>MFLLILLSYILGLAASPFIIEQLLRNLTKKRKPIAISQSIGKRSISANQSGMIDDSQHVCTDVAWFNLLMQRLWVELSVSYAHKDRMRKSLMRRMASMHTKRILSDLVIEDIKISPEAPMIGNVRVVDDEQCAMLMKKMKKRKNARRKIDELIENNLSVLKDELNRYFDEGEGRADRASTYGAVREDGEVLSDSFPETNGTKDETLVFDRVHSILDIAYNGEMKLFLTVNLLRKLKVNAVCTLGKFSGKVLCNIPSISSNTRWELSFLSDPQFTITVKAFLSTTTSESIYFEGVVSSILKKVIKYGLMSKMVFPSFYQFPLPMVSPSLRFVNHSVQVFNNADYQSWCKDVANKIRLYETMNYKTIKRKMNHALLRNSSYINNDTDRIYLAELVFNEEAMKNVLARRYGDGSRKDGVAGDDKEGRNGRESNDNGQMYLIETQKKEWNRFNHTRSNVWQEAKNENGGEKESLDSDSKTGDGNGCDTKNAFEGENGSCKYEKTGVRGKTGKLDEMVKMTVKECLAQDKKYQTLRNTMRISDEDVLLMMDFYELDVFSAMYKNFLYFREIEIISGRVSIIRLYFQNESYDYVRILEDDAVFFQRNDQREPEFMAVHVYDRRVHLYYYLTNRSFFINQSDVQKMYASFFEKRTLSARNTSTESIDQPNVDELVQRMDDIREINTNYVEKSLLLEMKKNELMDVLGDVCLRLKLFGLCAPIVTARQISTNLKMYLVGHKEKECKLLSYSDQKVLIDTILNSESSTVIYNVENFETARHISIKYTGDLEAHLHDYFLPALMFRIRMLSYSKDKSVFESVYNKSLEYRFPVETSSIIFLELHSEITDEFYVTITADRRKIVNNLRVITTSNAKFLFSLKGKNKIKIGIRPKALRNRKLYVNLAQHPVLVVKNELVIECVTLLAGNTSKNIKFDAESDNRIIWDLEDGDDVKYLLSNDRHSSFIGRFGVLYCQKQRYNLQIINEGVKQRNIKLLVGVTPSKL</sequence>
<accession>L7JXH8</accession>
<dbReference type="GO" id="GO:0006869">
    <property type="term" value="P:lipid transport"/>
    <property type="evidence" value="ECO:0007669"/>
    <property type="project" value="UniProtKB-KW"/>
</dbReference>
<keyword evidence="9" id="KW-0175">Coiled coil</keyword>
<gene>
    <name evidence="13" type="ORF">THOM_0895</name>
</gene>
<feature type="region of interest" description="Disordered" evidence="10">
    <location>
        <begin position="409"/>
        <end position="434"/>
    </location>
</feature>
<feature type="compositionally biased region" description="Basic and acidic residues" evidence="10">
    <location>
        <begin position="459"/>
        <end position="476"/>
    </location>
</feature>
<evidence type="ECO:0000313" key="13">
    <source>
        <dbReference type="EMBL" id="ELQ76134.1"/>
    </source>
</evidence>
<evidence type="ECO:0000256" key="11">
    <source>
        <dbReference type="SAM" id="SignalP"/>
    </source>
</evidence>
<comment type="subcellular location">
    <subcellularLocation>
        <location evidence="1">Endoplasmic reticulum membrane</location>
    </subcellularLocation>
</comment>
<keyword evidence="7" id="KW-0446">Lipid-binding</keyword>
<evidence type="ECO:0000256" key="10">
    <source>
        <dbReference type="SAM" id="MobiDB-lite"/>
    </source>
</evidence>
<dbReference type="OrthoDB" id="2195965at2759"/>
<dbReference type="Proteomes" id="UP000011185">
    <property type="component" value="Unassembled WGS sequence"/>
</dbReference>
<evidence type="ECO:0000313" key="14">
    <source>
        <dbReference type="Proteomes" id="UP000011185"/>
    </source>
</evidence>
<protein>
    <recommendedName>
        <fullName evidence="12">SMP-LTD domain-containing protein</fullName>
    </recommendedName>
</protein>
<keyword evidence="3" id="KW-0812">Transmembrane</keyword>
<keyword evidence="6" id="KW-0445">Lipid transport</keyword>
<keyword evidence="14" id="KW-1185">Reference proteome</keyword>
<dbReference type="GO" id="GO:0005789">
    <property type="term" value="C:endoplasmic reticulum membrane"/>
    <property type="evidence" value="ECO:0007669"/>
    <property type="project" value="UniProtKB-SubCell"/>
</dbReference>
<dbReference type="PANTHER" id="PTHR13466:SF0">
    <property type="entry name" value="SMP-LTD DOMAIN-CONTAINING PROTEIN"/>
    <property type="match status" value="1"/>
</dbReference>
<dbReference type="GO" id="GO:0008289">
    <property type="term" value="F:lipid binding"/>
    <property type="evidence" value="ECO:0007669"/>
    <property type="project" value="UniProtKB-KW"/>
</dbReference>
<reference evidence="13 14" key="1">
    <citation type="journal article" date="2012" name="PLoS Pathog.">
        <title>The genome of the obligate intracellular parasite Trachipleistophora hominis: new insights into microsporidian genome dynamics and reductive evolution.</title>
        <authorList>
            <person name="Heinz E."/>
            <person name="Williams T.A."/>
            <person name="Nakjang S."/>
            <person name="Noel C.J."/>
            <person name="Swan D.C."/>
            <person name="Goldberg A.V."/>
            <person name="Harris S.R."/>
            <person name="Weinmaier T."/>
            <person name="Markert S."/>
            <person name="Becher D."/>
            <person name="Bernhardt J."/>
            <person name="Dagan T."/>
            <person name="Hacker C."/>
            <person name="Lucocq J.M."/>
            <person name="Schweder T."/>
            <person name="Rattei T."/>
            <person name="Hall N."/>
            <person name="Hirt R.P."/>
            <person name="Embley T.M."/>
        </authorList>
    </citation>
    <scope>NUCLEOTIDE SEQUENCE [LARGE SCALE GENOMIC DNA]</scope>
</reference>
<dbReference type="PANTHER" id="PTHR13466">
    <property type="entry name" value="TEX2 PROTEIN-RELATED"/>
    <property type="match status" value="1"/>
</dbReference>
<dbReference type="PROSITE" id="PS51847">
    <property type="entry name" value="SMP"/>
    <property type="match status" value="1"/>
</dbReference>
<feature type="compositionally biased region" description="Basic and acidic residues" evidence="10">
    <location>
        <begin position="409"/>
        <end position="430"/>
    </location>
</feature>
<feature type="chain" id="PRO_5013152966" description="SMP-LTD domain-containing protein" evidence="11">
    <location>
        <begin position="16"/>
        <end position="993"/>
    </location>
</feature>
<evidence type="ECO:0000256" key="4">
    <source>
        <dbReference type="ARBA" id="ARBA00022824"/>
    </source>
</evidence>
<keyword evidence="2" id="KW-0813">Transport</keyword>
<dbReference type="EMBL" id="JH993870">
    <property type="protein sequence ID" value="ELQ76134.1"/>
    <property type="molecule type" value="Genomic_DNA"/>
</dbReference>
<dbReference type="VEuPathDB" id="MicrosporidiaDB:THOM_0895"/>
<feature type="coiled-coil region" evidence="9">
    <location>
        <begin position="135"/>
        <end position="162"/>
    </location>
</feature>
<evidence type="ECO:0000256" key="8">
    <source>
        <dbReference type="ARBA" id="ARBA00023136"/>
    </source>
</evidence>
<evidence type="ECO:0000256" key="2">
    <source>
        <dbReference type="ARBA" id="ARBA00022448"/>
    </source>
</evidence>
<evidence type="ECO:0000259" key="12">
    <source>
        <dbReference type="PROSITE" id="PS51847"/>
    </source>
</evidence>